<comment type="caution">
    <text evidence="3">The sequence shown here is derived from an EMBL/GenBank/DDBJ whole genome shotgun (WGS) entry which is preliminary data.</text>
</comment>
<evidence type="ECO:0000256" key="1">
    <source>
        <dbReference type="SAM" id="Coils"/>
    </source>
</evidence>
<dbReference type="GO" id="GO:0004803">
    <property type="term" value="F:transposase activity"/>
    <property type="evidence" value="ECO:0007669"/>
    <property type="project" value="InterPro"/>
</dbReference>
<proteinExistence type="predicted"/>
<dbReference type="InterPro" id="IPR002514">
    <property type="entry name" value="Transposase_8"/>
</dbReference>
<dbReference type="Pfam" id="PF01527">
    <property type="entry name" value="HTH_Tnp_1"/>
    <property type="match status" value="1"/>
</dbReference>
<name>H1KBU4_METEX</name>
<dbReference type="InterPro" id="IPR009057">
    <property type="entry name" value="Homeodomain-like_sf"/>
</dbReference>
<gene>
    <name evidence="3" type="ORF">MetexDRAFT_0106</name>
</gene>
<dbReference type="PANTHER" id="PTHR33609:SF1">
    <property type="entry name" value="TRANSPOSASE"/>
    <property type="match status" value="1"/>
</dbReference>
<feature type="coiled-coil region" evidence="1">
    <location>
        <begin position="56"/>
        <end position="83"/>
    </location>
</feature>
<dbReference type="EMBL" id="AGJK01000002">
    <property type="protein sequence ID" value="EHP94941.1"/>
    <property type="molecule type" value="Genomic_DNA"/>
</dbReference>
<reference evidence="3 4" key="1">
    <citation type="submission" date="2011-09" db="EMBL/GenBank/DDBJ databases">
        <title>The draft genome of Methylobacterium extorquens DSM 13060.</title>
        <authorList>
            <consortium name="US DOE Joint Genome Institute (JGI-PGF)"/>
            <person name="Lucas S."/>
            <person name="Han J."/>
            <person name="Lapidus A."/>
            <person name="Cheng J.-F."/>
            <person name="Goodwin L."/>
            <person name="Pitluck S."/>
            <person name="Peters L."/>
            <person name="Land M.L."/>
            <person name="Hauser L."/>
            <person name="Koskimaki J."/>
            <person name="Halonen O."/>
            <person name="Pirttila A."/>
            <person name="Frank C."/>
            <person name="Woyke T.J."/>
        </authorList>
    </citation>
    <scope>NUCLEOTIDE SEQUENCE [LARGE SCALE GENOMIC DNA]</scope>
    <source>
        <strain evidence="3 4">DSM 13060</strain>
    </source>
</reference>
<evidence type="ECO:0000256" key="2">
    <source>
        <dbReference type="SAM" id="MobiDB-lite"/>
    </source>
</evidence>
<evidence type="ECO:0000313" key="4">
    <source>
        <dbReference type="Proteomes" id="UP000004382"/>
    </source>
</evidence>
<dbReference type="PATRIC" id="fig|882800.3.peg.101"/>
<protein>
    <submittedName>
        <fullName evidence="3">Transposase IS3/IS911 family protein</fullName>
    </submittedName>
</protein>
<sequence>MKESRFSEEQIIGILKEQQAGLLVAEVCRRHGISDATFYTWRSRFGGMEVSDGRRLKALDEENRKLKKLLAEAMLDVATLREALEKTSGARPTQNSRELGRRGERHFATSRLRTDRPCRLNSESSRCRGDNRSYGCLVAYLQTLLNVIRREILQLPKLNVVGSIPIARST</sequence>
<organism evidence="3 4">
    <name type="scientific">Methylorubrum extorquens DSM 13060</name>
    <dbReference type="NCBI Taxonomy" id="882800"/>
    <lineage>
        <taxon>Bacteria</taxon>
        <taxon>Pseudomonadati</taxon>
        <taxon>Pseudomonadota</taxon>
        <taxon>Alphaproteobacteria</taxon>
        <taxon>Hyphomicrobiales</taxon>
        <taxon>Methylobacteriaceae</taxon>
        <taxon>Methylorubrum</taxon>
    </lineage>
</organism>
<keyword evidence="1" id="KW-0175">Coiled coil</keyword>
<feature type="region of interest" description="Disordered" evidence="2">
    <location>
        <begin position="86"/>
        <end position="106"/>
    </location>
</feature>
<evidence type="ECO:0000313" key="3">
    <source>
        <dbReference type="EMBL" id="EHP94941.1"/>
    </source>
</evidence>
<dbReference type="GO" id="GO:0006313">
    <property type="term" value="P:DNA transposition"/>
    <property type="evidence" value="ECO:0007669"/>
    <property type="project" value="InterPro"/>
</dbReference>
<dbReference type="GO" id="GO:0003677">
    <property type="term" value="F:DNA binding"/>
    <property type="evidence" value="ECO:0007669"/>
    <property type="project" value="InterPro"/>
</dbReference>
<dbReference type="Proteomes" id="UP000004382">
    <property type="component" value="Unassembled WGS sequence"/>
</dbReference>
<dbReference type="AlphaFoldDB" id="H1KBU4"/>
<accession>H1KBU4</accession>
<dbReference type="SUPFAM" id="SSF46689">
    <property type="entry name" value="Homeodomain-like"/>
    <property type="match status" value="1"/>
</dbReference>
<dbReference type="PANTHER" id="PTHR33609">
    <property type="entry name" value="LOW CALCIUM RESPONSE LOCUS PROTEIN S"/>
    <property type="match status" value="1"/>
</dbReference>
<dbReference type="InterPro" id="IPR052546">
    <property type="entry name" value="Transposase_8_domain"/>
</dbReference>